<name>B4W383_9CYAN</name>
<proteinExistence type="predicted"/>
<protein>
    <submittedName>
        <fullName evidence="1">Uncharacterized protein</fullName>
    </submittedName>
</protein>
<dbReference type="Proteomes" id="UP000003835">
    <property type="component" value="Unassembled WGS sequence"/>
</dbReference>
<keyword evidence="2" id="KW-1185">Reference proteome</keyword>
<gene>
    <name evidence="1" type="ORF">MC7420_1573</name>
</gene>
<dbReference type="AlphaFoldDB" id="B4W383"/>
<organism evidence="1 2">
    <name type="scientific">Coleofasciculus chthonoplastes PCC 7420</name>
    <dbReference type="NCBI Taxonomy" id="118168"/>
    <lineage>
        <taxon>Bacteria</taxon>
        <taxon>Bacillati</taxon>
        <taxon>Cyanobacteriota</taxon>
        <taxon>Cyanophyceae</taxon>
        <taxon>Coleofasciculales</taxon>
        <taxon>Coleofasciculaceae</taxon>
        <taxon>Coleofasciculus</taxon>
    </lineage>
</organism>
<sequence length="57" mass="6468">MPDNVFGFPLYWARSHPIDQDDNITNPVGAHGVRPVSPQNLFHNFSCVTPLVYESNR</sequence>
<dbReference type="EMBL" id="DS989873">
    <property type="protein sequence ID" value="EDX71359.1"/>
    <property type="molecule type" value="Genomic_DNA"/>
</dbReference>
<evidence type="ECO:0000313" key="1">
    <source>
        <dbReference type="EMBL" id="EDX71359.1"/>
    </source>
</evidence>
<dbReference type="HOGENOM" id="CLU_2988826_0_0_3"/>
<reference evidence="1 2" key="1">
    <citation type="submission" date="2008-07" db="EMBL/GenBank/DDBJ databases">
        <authorList>
            <person name="Tandeau de Marsac N."/>
            <person name="Ferriera S."/>
            <person name="Johnson J."/>
            <person name="Kravitz S."/>
            <person name="Beeson K."/>
            <person name="Sutton G."/>
            <person name="Rogers Y.-H."/>
            <person name="Friedman R."/>
            <person name="Frazier M."/>
            <person name="Venter J.C."/>
        </authorList>
    </citation>
    <scope>NUCLEOTIDE SEQUENCE [LARGE SCALE GENOMIC DNA]</scope>
    <source>
        <strain evidence="1 2">PCC 7420</strain>
    </source>
</reference>
<evidence type="ECO:0000313" key="2">
    <source>
        <dbReference type="Proteomes" id="UP000003835"/>
    </source>
</evidence>
<accession>B4W383</accession>